<name>A0A1C6VIY7_9ACTN</name>
<evidence type="ECO:0000256" key="1">
    <source>
        <dbReference type="ARBA" id="ARBA00004651"/>
    </source>
</evidence>
<feature type="transmembrane region" description="Helical" evidence="7">
    <location>
        <begin position="337"/>
        <end position="362"/>
    </location>
</feature>
<dbReference type="GO" id="GO:0022857">
    <property type="term" value="F:transmembrane transporter activity"/>
    <property type="evidence" value="ECO:0007669"/>
    <property type="project" value="TreeGrafter"/>
</dbReference>
<gene>
    <name evidence="10" type="ORF">GA0070606_4270</name>
</gene>
<sequence>MRAVWRSSRAAVRRRRLQTFVIGLVVLAATTATVITLGLLDAASSPFDKSFARQRGAHLVASFDAAKVTGPRLARTARQPEVRAAAGPFGQTVVHVREDWLGRSAGPLTVVGRADSAGPVDNIEILAGRWASAPGEIVIDMPHGGHPDALGTRLDVGGGPPLTVVGFASSMSRSAGGWVTPEQVAALRPTAWQMLYRFHAATTDREAGTGLAAVTAGLPDDALATAQSHLDLKRAFSAQADAFLPFMTVFGVLGLLVSVLIVGNVVSGAVVSGYRHIGVLKALGFTPDQVTAVYLAMVSVPALVGCLLGTLLGSLAARPILAVAFSGIETGTATIAVGSWVPVVSLVGMPALVAAAALIPALRARRLPAARAISAGSAPRTARGLRTQRWLSGTRLPRPVCLGLGQPFARPGRTAMTMATILLGVATVTLATGLSATMIAYGDAGDGARVGVQAGNPDNRGTPTELGDAQIEALLRALPGAREVTARTFVRAGIVGYPQPVFVDVYRGRPQTAASRVVAGHWPDGPGQVAAGPAFLVQRGLALGDRITLTVDGRLTSATIVGELVAGNPRAVEATWESLADLAPGTPAVEYTVTLAPGVDAHAYAEAVSAADPGLHPSVFGSGDAVTTTVVGFATVFTVLLSSVAALGVFNTVLLTTRERRRDLGVLKSIGMTPRQVVAMTLTSVTALGVIAGLLGIPLGIAAHRLLVDNVGIVSFPESMKDVWHAPQLVGLGLAGVAIAVLGAFVPARSAARLTIATVLHNE</sequence>
<feature type="transmembrane region" description="Helical" evidence="7">
    <location>
        <begin position="420"/>
        <end position="441"/>
    </location>
</feature>
<reference evidence="11" key="1">
    <citation type="submission" date="2016-06" db="EMBL/GenBank/DDBJ databases">
        <authorList>
            <person name="Varghese N."/>
            <person name="Submissions Spin"/>
        </authorList>
    </citation>
    <scope>NUCLEOTIDE SEQUENCE [LARGE SCALE GENOMIC DNA]</scope>
    <source>
        <strain evidence="11">DSM 43903</strain>
    </source>
</reference>
<feature type="transmembrane region" description="Helical" evidence="7">
    <location>
        <begin position="292"/>
        <end position="317"/>
    </location>
</feature>
<evidence type="ECO:0000256" key="5">
    <source>
        <dbReference type="ARBA" id="ARBA00023136"/>
    </source>
</evidence>
<evidence type="ECO:0000256" key="2">
    <source>
        <dbReference type="ARBA" id="ARBA00022475"/>
    </source>
</evidence>
<dbReference type="InterPro" id="IPR003838">
    <property type="entry name" value="ABC3_permease_C"/>
</dbReference>
<keyword evidence="5 7" id="KW-0472">Membrane</keyword>
<dbReference type="PANTHER" id="PTHR30572:SF4">
    <property type="entry name" value="ABC TRANSPORTER PERMEASE YTRF"/>
    <property type="match status" value="1"/>
</dbReference>
<dbReference type="STRING" id="47855.GA0070606_4270"/>
<organism evidence="10 11">
    <name type="scientific">Micromonospora citrea</name>
    <dbReference type="NCBI Taxonomy" id="47855"/>
    <lineage>
        <taxon>Bacteria</taxon>
        <taxon>Bacillati</taxon>
        <taxon>Actinomycetota</taxon>
        <taxon>Actinomycetes</taxon>
        <taxon>Micromonosporales</taxon>
        <taxon>Micromonosporaceae</taxon>
        <taxon>Micromonospora</taxon>
    </lineage>
</organism>
<dbReference type="InterPro" id="IPR025857">
    <property type="entry name" value="MacB_PCD"/>
</dbReference>
<feature type="transmembrane region" description="Helical" evidence="7">
    <location>
        <begin position="677"/>
        <end position="703"/>
    </location>
</feature>
<evidence type="ECO:0000256" key="6">
    <source>
        <dbReference type="ARBA" id="ARBA00038076"/>
    </source>
</evidence>
<evidence type="ECO:0000259" key="9">
    <source>
        <dbReference type="Pfam" id="PF12704"/>
    </source>
</evidence>
<feature type="transmembrane region" description="Helical" evidence="7">
    <location>
        <begin position="630"/>
        <end position="656"/>
    </location>
</feature>
<evidence type="ECO:0000256" key="3">
    <source>
        <dbReference type="ARBA" id="ARBA00022692"/>
    </source>
</evidence>
<feature type="transmembrane region" description="Helical" evidence="7">
    <location>
        <begin position="243"/>
        <end position="271"/>
    </location>
</feature>
<dbReference type="Pfam" id="PF02687">
    <property type="entry name" value="FtsX"/>
    <property type="match status" value="2"/>
</dbReference>
<dbReference type="OrthoDB" id="3207485at2"/>
<proteinExistence type="inferred from homology"/>
<comment type="subcellular location">
    <subcellularLocation>
        <location evidence="1">Cell membrane</location>
        <topology evidence="1">Multi-pass membrane protein</topology>
    </subcellularLocation>
</comment>
<evidence type="ECO:0000313" key="10">
    <source>
        <dbReference type="EMBL" id="SCL66177.1"/>
    </source>
</evidence>
<comment type="similarity">
    <text evidence="6">Belongs to the ABC-4 integral membrane protein family.</text>
</comment>
<evidence type="ECO:0000256" key="7">
    <source>
        <dbReference type="SAM" id="Phobius"/>
    </source>
</evidence>
<keyword evidence="3 7" id="KW-0812">Transmembrane</keyword>
<dbReference type="InterPro" id="IPR050250">
    <property type="entry name" value="Macrolide_Exporter_MacB"/>
</dbReference>
<protein>
    <submittedName>
        <fullName evidence="10">Putative ABC transport system permease protein</fullName>
    </submittedName>
</protein>
<dbReference type="GO" id="GO:0005886">
    <property type="term" value="C:plasma membrane"/>
    <property type="evidence" value="ECO:0007669"/>
    <property type="project" value="UniProtKB-SubCell"/>
</dbReference>
<dbReference type="Proteomes" id="UP000199001">
    <property type="component" value="Unassembled WGS sequence"/>
</dbReference>
<evidence type="ECO:0000256" key="4">
    <source>
        <dbReference type="ARBA" id="ARBA00022989"/>
    </source>
</evidence>
<keyword evidence="4 7" id="KW-1133">Transmembrane helix</keyword>
<evidence type="ECO:0000259" key="8">
    <source>
        <dbReference type="Pfam" id="PF02687"/>
    </source>
</evidence>
<feature type="domain" description="ABC3 transporter permease C-terminal" evidence="8">
    <location>
        <begin position="249"/>
        <end position="368"/>
    </location>
</feature>
<dbReference type="Pfam" id="PF12704">
    <property type="entry name" value="MacB_PCD"/>
    <property type="match status" value="1"/>
</dbReference>
<dbReference type="EMBL" id="FMHZ01000002">
    <property type="protein sequence ID" value="SCL66177.1"/>
    <property type="molecule type" value="Genomic_DNA"/>
</dbReference>
<feature type="transmembrane region" description="Helical" evidence="7">
    <location>
        <begin position="20"/>
        <end position="40"/>
    </location>
</feature>
<accession>A0A1C6VIY7</accession>
<feature type="domain" description="ABC3 transporter permease C-terminal" evidence="8">
    <location>
        <begin position="636"/>
        <end position="755"/>
    </location>
</feature>
<feature type="transmembrane region" description="Helical" evidence="7">
    <location>
        <begin position="723"/>
        <end position="746"/>
    </location>
</feature>
<keyword evidence="11" id="KW-1185">Reference proteome</keyword>
<keyword evidence="2" id="KW-1003">Cell membrane</keyword>
<feature type="domain" description="MacB-like periplasmic core" evidence="9">
    <location>
        <begin position="414"/>
        <end position="610"/>
    </location>
</feature>
<dbReference type="PANTHER" id="PTHR30572">
    <property type="entry name" value="MEMBRANE COMPONENT OF TRANSPORTER-RELATED"/>
    <property type="match status" value="1"/>
</dbReference>
<dbReference type="AlphaFoldDB" id="A0A1C6VIY7"/>
<evidence type="ECO:0000313" key="11">
    <source>
        <dbReference type="Proteomes" id="UP000199001"/>
    </source>
</evidence>